<dbReference type="InterPro" id="IPR056412">
    <property type="entry name" value="Ig_CycH"/>
</dbReference>
<feature type="domain" description="Cytochrome c-type biogenesis protein H Ig-like" evidence="5">
    <location>
        <begin position="307"/>
        <end position="405"/>
    </location>
</feature>
<reference evidence="7 8" key="1">
    <citation type="submission" date="2019-11" db="EMBL/GenBank/DDBJ databases">
        <title>Caenimonas koreensis gen. nov., sp. nov., isolated from activated sludge.</title>
        <authorList>
            <person name="Seung H.R."/>
        </authorList>
    </citation>
    <scope>NUCLEOTIDE SEQUENCE [LARGE SCALE GENOMIC DNA]</scope>
    <source>
        <strain evidence="7 8">EMB320</strain>
    </source>
</reference>
<keyword evidence="8" id="KW-1185">Reference proteome</keyword>
<dbReference type="InterPro" id="IPR011990">
    <property type="entry name" value="TPR-like_helical_dom_sf"/>
</dbReference>
<dbReference type="GO" id="GO:0030313">
    <property type="term" value="C:cell envelope"/>
    <property type="evidence" value="ECO:0007669"/>
    <property type="project" value="UniProtKB-SubCell"/>
</dbReference>
<dbReference type="Gene3D" id="1.25.40.10">
    <property type="entry name" value="Tetratricopeptide repeat domain"/>
    <property type="match status" value="1"/>
</dbReference>
<protein>
    <submittedName>
        <fullName evidence="7">C-type cytochrome biogenesis protein CcmI</fullName>
    </submittedName>
</protein>
<dbReference type="InterPro" id="IPR017560">
    <property type="entry name" value="Cyt_c_biogenesis_CcmI"/>
</dbReference>
<gene>
    <name evidence="7" type="primary">ccmI</name>
    <name evidence="7" type="ORF">GHT07_11640</name>
</gene>
<dbReference type="InterPro" id="IPR051263">
    <property type="entry name" value="C-type_cytochrome_biogenesis"/>
</dbReference>
<keyword evidence="2" id="KW-0677">Repeat</keyword>
<comment type="subcellular location">
    <subcellularLocation>
        <location evidence="1">Cell envelope</location>
    </subcellularLocation>
</comment>
<sequence>MIEFVLIAAIAVAVVLLLVLRPFFWQRAQAGPVQSQRRLNAQIYREQMERLDADLAAGTLAQSEYAETRAELQRRALDDTQEEDAALVLKTPRRTMLAVAFVLPVAAAALYAVIGTPAALSPQATAPAAAATPDMQQIEQMVAGLAKKLEADPSNLKGWAMLGQSYKVMGRNAEAEKAFDKAGAFLEGDAALLASYADVAASNAGGSFKGKPAMLIDKALKVNPAEPMALWLAGTVAMRDNDNRKALAYWQQLLPLLAPGSQDEQMLRGIIEEVRAKAGDAPGTAVAAATPQARPAAAATTPAASVTGTVTLDASLKSRLAAGDTLMVIARVPGTRMPVAVLRVPAAGLPMPFTLDDSLSMSPQALLSSAKEVEIEARISKSGQARAEPGDLISTVQTVKVGARGVTLAVASVRP</sequence>
<keyword evidence="3" id="KW-0201">Cytochrome c-type biogenesis</keyword>
<dbReference type="AlphaFoldDB" id="A0A844AV10"/>
<evidence type="ECO:0000256" key="2">
    <source>
        <dbReference type="ARBA" id="ARBA00022737"/>
    </source>
</evidence>
<dbReference type="SUPFAM" id="SSF48452">
    <property type="entry name" value="TPR-like"/>
    <property type="match status" value="1"/>
</dbReference>
<dbReference type="PANTHER" id="PTHR47870">
    <property type="entry name" value="CYTOCHROME C-TYPE BIOGENESIS PROTEIN CCMH"/>
    <property type="match status" value="1"/>
</dbReference>
<evidence type="ECO:0000256" key="3">
    <source>
        <dbReference type="ARBA" id="ARBA00022748"/>
    </source>
</evidence>
<dbReference type="GO" id="GO:0005886">
    <property type="term" value="C:plasma membrane"/>
    <property type="evidence" value="ECO:0007669"/>
    <property type="project" value="TreeGrafter"/>
</dbReference>
<dbReference type="GO" id="GO:0017004">
    <property type="term" value="P:cytochrome complex assembly"/>
    <property type="evidence" value="ECO:0007669"/>
    <property type="project" value="UniProtKB-KW"/>
</dbReference>
<comment type="caution">
    <text evidence="7">The sequence shown here is derived from an EMBL/GenBank/DDBJ whole genome shotgun (WGS) entry which is preliminary data.</text>
</comment>
<evidence type="ECO:0000313" key="7">
    <source>
        <dbReference type="EMBL" id="MRD47934.1"/>
    </source>
</evidence>
<dbReference type="RefSeq" id="WP_153585256.1">
    <property type="nucleotide sequence ID" value="NZ_WJBU01000010.1"/>
</dbReference>
<dbReference type="PANTHER" id="PTHR47870:SF1">
    <property type="entry name" value="CYTOCHROME C-TYPE BIOGENESIS PROTEIN CCMH"/>
    <property type="match status" value="1"/>
</dbReference>
<name>A0A844AV10_9BURK</name>
<proteinExistence type="predicted"/>
<feature type="domain" description="Cytochrome c-type biogenesis protein H TPR" evidence="6">
    <location>
        <begin position="119"/>
        <end position="261"/>
    </location>
</feature>
<evidence type="ECO:0000259" key="5">
    <source>
        <dbReference type="Pfam" id="PF23892"/>
    </source>
</evidence>
<dbReference type="InterPro" id="IPR056413">
    <property type="entry name" value="TPR_CcmH_CycH"/>
</dbReference>
<dbReference type="EMBL" id="WJBU01000010">
    <property type="protein sequence ID" value="MRD47934.1"/>
    <property type="molecule type" value="Genomic_DNA"/>
</dbReference>
<accession>A0A844AV10</accession>
<dbReference type="Pfam" id="PF23914">
    <property type="entry name" value="TPR_CcmH_CycH"/>
    <property type="match status" value="1"/>
</dbReference>
<evidence type="ECO:0000256" key="1">
    <source>
        <dbReference type="ARBA" id="ARBA00004196"/>
    </source>
</evidence>
<dbReference type="OrthoDB" id="9776053at2"/>
<organism evidence="7 8">
    <name type="scientific">Caenimonas koreensis DSM 17982</name>
    <dbReference type="NCBI Taxonomy" id="1121255"/>
    <lineage>
        <taxon>Bacteria</taxon>
        <taxon>Pseudomonadati</taxon>
        <taxon>Pseudomonadota</taxon>
        <taxon>Betaproteobacteria</taxon>
        <taxon>Burkholderiales</taxon>
        <taxon>Comamonadaceae</taxon>
        <taxon>Caenimonas</taxon>
    </lineage>
</organism>
<dbReference type="NCBIfam" id="TIGR03142">
    <property type="entry name" value="cytochro_ccmI"/>
    <property type="match status" value="1"/>
</dbReference>
<dbReference type="Proteomes" id="UP000487350">
    <property type="component" value="Unassembled WGS sequence"/>
</dbReference>
<keyword evidence="4" id="KW-0802">TPR repeat</keyword>
<evidence type="ECO:0000259" key="6">
    <source>
        <dbReference type="Pfam" id="PF23914"/>
    </source>
</evidence>
<dbReference type="Pfam" id="PF23892">
    <property type="entry name" value="Ig_CycH"/>
    <property type="match status" value="1"/>
</dbReference>
<evidence type="ECO:0000313" key="8">
    <source>
        <dbReference type="Proteomes" id="UP000487350"/>
    </source>
</evidence>
<evidence type="ECO:0000256" key="4">
    <source>
        <dbReference type="ARBA" id="ARBA00022803"/>
    </source>
</evidence>